<dbReference type="Pfam" id="PF11848">
    <property type="entry name" value="DUF3368"/>
    <property type="match status" value="1"/>
</dbReference>
<evidence type="ECO:0008006" key="2">
    <source>
        <dbReference type="Google" id="ProtNLM"/>
    </source>
</evidence>
<organism evidence="1">
    <name type="scientific">marine sediment metagenome</name>
    <dbReference type="NCBI Taxonomy" id="412755"/>
    <lineage>
        <taxon>unclassified sequences</taxon>
        <taxon>metagenomes</taxon>
        <taxon>ecological metagenomes</taxon>
    </lineage>
</organism>
<name>X1F4S7_9ZZZZ</name>
<dbReference type="InterPro" id="IPR021799">
    <property type="entry name" value="PIN-like_prokaryotic"/>
</dbReference>
<dbReference type="EMBL" id="BARU01000742">
    <property type="protein sequence ID" value="GAH24389.1"/>
    <property type="molecule type" value="Genomic_DNA"/>
</dbReference>
<reference evidence="1" key="1">
    <citation type="journal article" date="2014" name="Front. Microbiol.">
        <title>High frequency of phylogenetically diverse reductive dehalogenase-homologous genes in deep subseafloor sedimentary metagenomes.</title>
        <authorList>
            <person name="Kawai M."/>
            <person name="Futagami T."/>
            <person name="Toyoda A."/>
            <person name="Takaki Y."/>
            <person name="Nishi S."/>
            <person name="Hori S."/>
            <person name="Arai W."/>
            <person name="Tsubouchi T."/>
            <person name="Morono Y."/>
            <person name="Uchiyama I."/>
            <person name="Ito T."/>
            <person name="Fujiyama A."/>
            <person name="Inagaki F."/>
            <person name="Takami H."/>
        </authorList>
    </citation>
    <scope>NUCLEOTIDE SEQUENCE</scope>
    <source>
        <strain evidence="1">Expedition CK06-06</strain>
    </source>
</reference>
<evidence type="ECO:0000313" key="1">
    <source>
        <dbReference type="EMBL" id="GAH24389.1"/>
    </source>
</evidence>
<comment type="caution">
    <text evidence="1">The sequence shown here is derived from an EMBL/GenBank/DDBJ whole genome shotgun (WGS) entry which is preliminary data.</text>
</comment>
<accession>X1F4S7</accession>
<dbReference type="AlphaFoldDB" id="X1F4S7"/>
<protein>
    <recommendedName>
        <fullName evidence="2">PIN domain-containing protein</fullName>
    </recommendedName>
</protein>
<proteinExistence type="predicted"/>
<gene>
    <name evidence="1" type="ORF">S03H2_02264</name>
</gene>
<sequence>MSPLKKPVVLDNDVISRLYSAGALRRALEVWPKLSFRVTEQVIEEAGQWHTQGQRLVALLKELEAKGILAFVSIDESSEEEIWAYARLQLERKLGRGESASIAIACHRGFDIATDDSVAADICKEMYPFVSIFGTGALLKMAVKDGLMTQNEVNAIQSKIYRAGKA</sequence>